<keyword evidence="3" id="KW-1185">Reference proteome</keyword>
<protein>
    <submittedName>
        <fullName evidence="2">Uncharacterized protein</fullName>
    </submittedName>
</protein>
<sequence>MGVGSVLGNKEKGKDLETGQNTGSVLGKLTALRSNIVNEIHVEMNSIKVPRGDCMSVPILSNHGTKGSEDGMEEMHQYPNSDPKPTYLGRLAAQQQQHYNVVPHSVDRQYRRHSGLPEIVPEAGEHWEDTIFSQYGSPANAKPQFSPPRSSVNLLQQVQQHQQTPRSSVNLFQQQQQQYQPQSEKALAKVEDIASARPVGRPRRRTHSQVDTPDEQWQKMRWIKLFVNSKTVATGISGSGGTSN</sequence>
<organism evidence="2 3">
    <name type="scientific">Rhizophlyctis rosea</name>
    <dbReference type="NCBI Taxonomy" id="64517"/>
    <lineage>
        <taxon>Eukaryota</taxon>
        <taxon>Fungi</taxon>
        <taxon>Fungi incertae sedis</taxon>
        <taxon>Chytridiomycota</taxon>
        <taxon>Chytridiomycota incertae sedis</taxon>
        <taxon>Chytridiomycetes</taxon>
        <taxon>Rhizophlyctidales</taxon>
        <taxon>Rhizophlyctidaceae</taxon>
        <taxon>Rhizophlyctis</taxon>
    </lineage>
</organism>
<accession>A0AAD5S8F8</accession>
<dbReference type="Proteomes" id="UP001212841">
    <property type="component" value="Unassembled WGS sequence"/>
</dbReference>
<dbReference type="AlphaFoldDB" id="A0AAD5S8F8"/>
<feature type="region of interest" description="Disordered" evidence="1">
    <location>
        <begin position="194"/>
        <end position="215"/>
    </location>
</feature>
<name>A0AAD5S8F8_9FUNG</name>
<comment type="caution">
    <text evidence="2">The sequence shown here is derived from an EMBL/GenBank/DDBJ whole genome shotgun (WGS) entry which is preliminary data.</text>
</comment>
<reference evidence="2" key="1">
    <citation type="submission" date="2020-05" db="EMBL/GenBank/DDBJ databases">
        <title>Phylogenomic resolution of chytrid fungi.</title>
        <authorList>
            <person name="Stajich J.E."/>
            <person name="Amses K."/>
            <person name="Simmons R."/>
            <person name="Seto K."/>
            <person name="Myers J."/>
            <person name="Bonds A."/>
            <person name="Quandt C.A."/>
            <person name="Barry K."/>
            <person name="Liu P."/>
            <person name="Grigoriev I."/>
            <person name="Longcore J.E."/>
            <person name="James T.Y."/>
        </authorList>
    </citation>
    <scope>NUCLEOTIDE SEQUENCE</scope>
    <source>
        <strain evidence="2">JEL0318</strain>
    </source>
</reference>
<feature type="region of interest" description="Disordered" evidence="1">
    <location>
        <begin position="1"/>
        <end position="22"/>
    </location>
</feature>
<proteinExistence type="predicted"/>
<evidence type="ECO:0000256" key="1">
    <source>
        <dbReference type="SAM" id="MobiDB-lite"/>
    </source>
</evidence>
<evidence type="ECO:0000313" key="3">
    <source>
        <dbReference type="Proteomes" id="UP001212841"/>
    </source>
</evidence>
<gene>
    <name evidence="2" type="ORF">HK097_004781</name>
</gene>
<dbReference type="EMBL" id="JADGJD010002260">
    <property type="protein sequence ID" value="KAJ3033645.1"/>
    <property type="molecule type" value="Genomic_DNA"/>
</dbReference>
<evidence type="ECO:0000313" key="2">
    <source>
        <dbReference type="EMBL" id="KAJ3033645.1"/>
    </source>
</evidence>